<reference evidence="6" key="1">
    <citation type="journal article" date="2020" name="mSystems">
        <title>Genome- and Community-Level Interaction Insights into Carbon Utilization and Element Cycling Functions of Hydrothermarchaeota in Hydrothermal Sediment.</title>
        <authorList>
            <person name="Zhou Z."/>
            <person name="Liu Y."/>
            <person name="Xu W."/>
            <person name="Pan J."/>
            <person name="Luo Z.H."/>
            <person name="Li M."/>
        </authorList>
    </citation>
    <scope>NUCLEOTIDE SEQUENCE [LARGE SCALE GENOMIC DNA]</scope>
    <source>
        <strain evidence="6">SpSt-258</strain>
    </source>
</reference>
<accession>A0A7V1EHP6</accession>
<organism evidence="6">
    <name type="scientific">candidate division WOR-3 bacterium</name>
    <dbReference type="NCBI Taxonomy" id="2052148"/>
    <lineage>
        <taxon>Bacteria</taxon>
        <taxon>Bacteria division WOR-3</taxon>
    </lineage>
</organism>
<dbReference type="InterPro" id="IPR002804">
    <property type="entry name" value="Archease"/>
</dbReference>
<dbReference type="EMBL" id="DSKY01000014">
    <property type="protein sequence ID" value="HDY58844.1"/>
    <property type="molecule type" value="Genomic_DNA"/>
</dbReference>
<evidence type="ECO:0000313" key="6">
    <source>
        <dbReference type="EMBL" id="HDY58844.1"/>
    </source>
</evidence>
<evidence type="ECO:0000259" key="5">
    <source>
        <dbReference type="Pfam" id="PF01951"/>
    </source>
</evidence>
<feature type="domain" description="Archease" evidence="5">
    <location>
        <begin position="41"/>
        <end position="174"/>
    </location>
</feature>
<evidence type="ECO:0000256" key="3">
    <source>
        <dbReference type="ARBA" id="ARBA00022723"/>
    </source>
</evidence>
<evidence type="ECO:0000256" key="1">
    <source>
        <dbReference type="ARBA" id="ARBA00007963"/>
    </source>
</evidence>
<dbReference type="GO" id="GO:0008033">
    <property type="term" value="P:tRNA processing"/>
    <property type="evidence" value="ECO:0007669"/>
    <property type="project" value="UniProtKB-KW"/>
</dbReference>
<evidence type="ECO:0000256" key="4">
    <source>
        <dbReference type="ARBA" id="ARBA00022837"/>
    </source>
</evidence>
<dbReference type="SUPFAM" id="SSF69819">
    <property type="entry name" value="MTH1598-like"/>
    <property type="match status" value="1"/>
</dbReference>
<comment type="caution">
    <text evidence="6">The sequence shown here is derived from an EMBL/GenBank/DDBJ whole genome shotgun (WGS) entry which is preliminary data.</text>
</comment>
<dbReference type="Gene3D" id="3.55.10.10">
    <property type="entry name" value="Archease domain"/>
    <property type="match status" value="1"/>
</dbReference>
<keyword evidence="3" id="KW-0479">Metal-binding</keyword>
<dbReference type="InterPro" id="IPR036820">
    <property type="entry name" value="Archease_dom_sf"/>
</dbReference>
<proteinExistence type="inferred from homology"/>
<dbReference type="Pfam" id="PF01951">
    <property type="entry name" value="Archease"/>
    <property type="match status" value="1"/>
</dbReference>
<keyword evidence="4" id="KW-0106">Calcium</keyword>
<gene>
    <name evidence="6" type="ORF">ENP86_04750</name>
</gene>
<dbReference type="PANTHER" id="PTHR12682:SF11">
    <property type="entry name" value="PROTEIN ARCHEASE"/>
    <property type="match status" value="1"/>
</dbReference>
<dbReference type="InterPro" id="IPR023572">
    <property type="entry name" value="Archease_dom"/>
</dbReference>
<dbReference type="PANTHER" id="PTHR12682">
    <property type="entry name" value="ARCHEASE"/>
    <property type="match status" value="1"/>
</dbReference>
<keyword evidence="2" id="KW-0819">tRNA processing</keyword>
<dbReference type="GO" id="GO:0046872">
    <property type="term" value="F:metal ion binding"/>
    <property type="evidence" value="ECO:0007669"/>
    <property type="project" value="UniProtKB-KW"/>
</dbReference>
<dbReference type="AlphaFoldDB" id="A0A7V1EHP6"/>
<name>A0A7V1EHP6_UNCW3</name>
<sequence length="174" mass="20325">MPNHLHSIWCGIINRKWVRVGMLGYLTASQPCSYDFLTMSYKFLDHTADLGIEVEANSLKELFISTARAIFKIQIKGRVLKKEKLDFKIKSVSLEELLIEWCRELLYNFAVNGFIPAEYKIEINPDYGLKAKLTGDIFDKKRHQIKLEVKNATYHNLNLKKTNRHYRATIIFDV</sequence>
<evidence type="ECO:0000256" key="2">
    <source>
        <dbReference type="ARBA" id="ARBA00022694"/>
    </source>
</evidence>
<protein>
    <submittedName>
        <fullName evidence="6">Archease</fullName>
    </submittedName>
</protein>
<comment type="similarity">
    <text evidence="1">Belongs to the archease family.</text>
</comment>